<protein>
    <recommendedName>
        <fullName evidence="9">TRAP transporter small permease protein</fullName>
    </recommendedName>
</protein>
<dbReference type="InterPro" id="IPR055348">
    <property type="entry name" value="DctQ"/>
</dbReference>
<gene>
    <name evidence="11" type="ORF">C8N34_10752</name>
</gene>
<organism evidence="11 12">
    <name type="scientific">Gemmobacter caeni</name>
    <dbReference type="NCBI Taxonomy" id="589035"/>
    <lineage>
        <taxon>Bacteria</taxon>
        <taxon>Pseudomonadati</taxon>
        <taxon>Pseudomonadota</taxon>
        <taxon>Alphaproteobacteria</taxon>
        <taxon>Rhodobacterales</taxon>
        <taxon>Paracoccaceae</taxon>
        <taxon>Gemmobacter</taxon>
    </lineage>
</organism>
<dbReference type="Proteomes" id="UP000244224">
    <property type="component" value="Unassembled WGS sequence"/>
</dbReference>
<evidence type="ECO:0000256" key="1">
    <source>
        <dbReference type="ARBA" id="ARBA00004429"/>
    </source>
</evidence>
<reference evidence="11 12" key="1">
    <citation type="submission" date="2018-04" db="EMBL/GenBank/DDBJ databases">
        <title>Genomic Encyclopedia of Archaeal and Bacterial Type Strains, Phase II (KMG-II): from individual species to whole genera.</title>
        <authorList>
            <person name="Goeker M."/>
        </authorList>
    </citation>
    <scope>NUCLEOTIDE SEQUENCE [LARGE SCALE GENOMIC DNA]</scope>
    <source>
        <strain evidence="11 12">DSM 21823</strain>
    </source>
</reference>
<evidence type="ECO:0000256" key="6">
    <source>
        <dbReference type="ARBA" id="ARBA00022989"/>
    </source>
</evidence>
<feature type="transmembrane region" description="Helical" evidence="9">
    <location>
        <begin position="129"/>
        <end position="148"/>
    </location>
</feature>
<comment type="similarity">
    <text evidence="8 9">Belongs to the TRAP transporter small permease family.</text>
</comment>
<evidence type="ECO:0000256" key="8">
    <source>
        <dbReference type="ARBA" id="ARBA00038436"/>
    </source>
</evidence>
<evidence type="ECO:0000259" key="10">
    <source>
        <dbReference type="Pfam" id="PF04290"/>
    </source>
</evidence>
<dbReference type="RefSeq" id="WP_054302933.1">
    <property type="nucleotide sequence ID" value="NZ_QBKP01000007.1"/>
</dbReference>
<dbReference type="InterPro" id="IPR007387">
    <property type="entry name" value="TRAP_DctQ"/>
</dbReference>
<sequence length="164" mass="18032">MRMAGFGKLAAGVLDTLAAIAMAVVVSLMVFLIVARFANISVVGIFEIIGLFAMASYMLGAATASRRHQHLVVDWLNEKLVDPRQRALQQLVVALCTVCATALFSYWTYRMLAWGMQRPQFTPSFGIPMWVPQMSLVVGSVGCLIYALRDVIHSLKALRRAKGV</sequence>
<accession>A0A2T6B035</accession>
<feature type="transmembrane region" description="Helical" evidence="9">
    <location>
        <begin position="40"/>
        <end position="60"/>
    </location>
</feature>
<dbReference type="GO" id="GO:0005886">
    <property type="term" value="C:plasma membrane"/>
    <property type="evidence" value="ECO:0007669"/>
    <property type="project" value="UniProtKB-SubCell"/>
</dbReference>
<evidence type="ECO:0000256" key="9">
    <source>
        <dbReference type="RuleBase" id="RU369079"/>
    </source>
</evidence>
<comment type="subcellular location">
    <subcellularLocation>
        <location evidence="1 9">Cell inner membrane</location>
        <topology evidence="1 9">Multi-pass membrane protein</topology>
    </subcellularLocation>
</comment>
<dbReference type="PANTHER" id="PTHR35011">
    <property type="entry name" value="2,3-DIKETO-L-GULONATE TRAP TRANSPORTER SMALL PERMEASE PROTEIN YIAM"/>
    <property type="match status" value="1"/>
</dbReference>
<evidence type="ECO:0000313" key="11">
    <source>
        <dbReference type="EMBL" id="PTX49405.1"/>
    </source>
</evidence>
<keyword evidence="4 9" id="KW-0997">Cell inner membrane</keyword>
<comment type="function">
    <text evidence="9">Part of the tripartite ATP-independent periplasmic (TRAP) transport system.</text>
</comment>
<name>A0A2T6B035_9RHOB</name>
<keyword evidence="12" id="KW-1185">Reference proteome</keyword>
<dbReference type="AlphaFoldDB" id="A0A2T6B035"/>
<evidence type="ECO:0000256" key="7">
    <source>
        <dbReference type="ARBA" id="ARBA00023136"/>
    </source>
</evidence>
<dbReference type="GO" id="GO:0022857">
    <property type="term" value="F:transmembrane transporter activity"/>
    <property type="evidence" value="ECO:0007669"/>
    <property type="project" value="UniProtKB-UniRule"/>
</dbReference>
<evidence type="ECO:0000256" key="4">
    <source>
        <dbReference type="ARBA" id="ARBA00022519"/>
    </source>
</evidence>
<keyword evidence="6 9" id="KW-1133">Transmembrane helix</keyword>
<feature type="transmembrane region" description="Helical" evidence="9">
    <location>
        <begin position="12"/>
        <end position="34"/>
    </location>
</feature>
<keyword evidence="7 9" id="KW-0472">Membrane</keyword>
<keyword evidence="5 9" id="KW-0812">Transmembrane</keyword>
<comment type="subunit">
    <text evidence="9">The complex comprises the extracytoplasmic solute receptor protein and the two transmembrane proteins.</text>
</comment>
<evidence type="ECO:0000256" key="3">
    <source>
        <dbReference type="ARBA" id="ARBA00022475"/>
    </source>
</evidence>
<evidence type="ECO:0000313" key="12">
    <source>
        <dbReference type="Proteomes" id="UP000244224"/>
    </source>
</evidence>
<dbReference type="OrthoDB" id="6104548at2"/>
<comment type="caution">
    <text evidence="11">The sequence shown here is derived from an EMBL/GenBank/DDBJ whole genome shotgun (WGS) entry which is preliminary data.</text>
</comment>
<keyword evidence="2 9" id="KW-0813">Transport</keyword>
<evidence type="ECO:0000256" key="5">
    <source>
        <dbReference type="ARBA" id="ARBA00022692"/>
    </source>
</evidence>
<dbReference type="Pfam" id="PF04290">
    <property type="entry name" value="DctQ"/>
    <property type="match status" value="1"/>
</dbReference>
<proteinExistence type="inferred from homology"/>
<feature type="transmembrane region" description="Helical" evidence="9">
    <location>
        <begin position="91"/>
        <end position="109"/>
    </location>
</feature>
<dbReference type="EMBL" id="QBKP01000007">
    <property type="protein sequence ID" value="PTX49405.1"/>
    <property type="molecule type" value="Genomic_DNA"/>
</dbReference>
<evidence type="ECO:0000256" key="2">
    <source>
        <dbReference type="ARBA" id="ARBA00022448"/>
    </source>
</evidence>
<feature type="domain" description="Tripartite ATP-independent periplasmic transporters DctQ component" evidence="10">
    <location>
        <begin position="26"/>
        <end position="156"/>
    </location>
</feature>
<keyword evidence="3" id="KW-1003">Cell membrane</keyword>